<sequence length="229" mass="24352">MPPLAPPPQHGDKCGGSGGSSSSSRQRQRSASFHGRAGAEQQRQHQQQLQKQRPKTMPDLLVGARGAAASFRSGSSSPPPRDGGGETTGRRTPSKVLVSVTVQSSMWPLHVMASADWTVADLVAAAVALYVKEGRRPPLPSADPAAFGLHYSHLHAKGIFWIMMQLRKSLDPKEKVMELGSRSFFLCPKSSAAGQAAPSSCSDGATEVSTVSSAKAPALLSFMQFWPMM</sequence>
<evidence type="ECO:0000259" key="2">
    <source>
        <dbReference type="Pfam" id="PF23156"/>
    </source>
</evidence>
<protein>
    <recommendedName>
        <fullName evidence="2">DUF7054 domain-containing protein</fullName>
    </recommendedName>
</protein>
<feature type="region of interest" description="Disordered" evidence="1">
    <location>
        <begin position="1"/>
        <end position="95"/>
    </location>
</feature>
<dbReference type="Proteomes" id="UP000636709">
    <property type="component" value="Unassembled WGS sequence"/>
</dbReference>
<feature type="domain" description="DUF7054" evidence="2">
    <location>
        <begin position="93"/>
        <end position="187"/>
    </location>
</feature>
<keyword evidence="4" id="KW-1185">Reference proteome</keyword>
<feature type="compositionally biased region" description="Low complexity" evidence="1">
    <location>
        <begin position="63"/>
        <end position="76"/>
    </location>
</feature>
<dbReference type="Pfam" id="PF23156">
    <property type="entry name" value="DUF7054"/>
    <property type="match status" value="1"/>
</dbReference>
<gene>
    <name evidence="3" type="ORF">HU200_027131</name>
</gene>
<evidence type="ECO:0000313" key="4">
    <source>
        <dbReference type="Proteomes" id="UP000636709"/>
    </source>
</evidence>
<evidence type="ECO:0000256" key="1">
    <source>
        <dbReference type="SAM" id="MobiDB-lite"/>
    </source>
</evidence>
<dbReference type="PANTHER" id="PTHR33270">
    <property type="entry name" value="BNAC05G50380D PROTEIN"/>
    <property type="match status" value="1"/>
</dbReference>
<dbReference type="EMBL" id="JACEFO010001732">
    <property type="protein sequence ID" value="KAF8715477.1"/>
    <property type="molecule type" value="Genomic_DNA"/>
</dbReference>
<evidence type="ECO:0000313" key="3">
    <source>
        <dbReference type="EMBL" id="KAF8715477.1"/>
    </source>
</evidence>
<dbReference type="PANTHER" id="PTHR33270:SF50">
    <property type="match status" value="1"/>
</dbReference>
<dbReference type="InterPro" id="IPR040358">
    <property type="entry name" value="At4g22758-like"/>
</dbReference>
<name>A0A835EV06_9POAL</name>
<proteinExistence type="predicted"/>
<dbReference type="InterPro" id="IPR055482">
    <property type="entry name" value="DUF7054"/>
</dbReference>
<dbReference type="AlphaFoldDB" id="A0A835EV06"/>
<organism evidence="3 4">
    <name type="scientific">Digitaria exilis</name>
    <dbReference type="NCBI Taxonomy" id="1010633"/>
    <lineage>
        <taxon>Eukaryota</taxon>
        <taxon>Viridiplantae</taxon>
        <taxon>Streptophyta</taxon>
        <taxon>Embryophyta</taxon>
        <taxon>Tracheophyta</taxon>
        <taxon>Spermatophyta</taxon>
        <taxon>Magnoliopsida</taxon>
        <taxon>Liliopsida</taxon>
        <taxon>Poales</taxon>
        <taxon>Poaceae</taxon>
        <taxon>PACMAD clade</taxon>
        <taxon>Panicoideae</taxon>
        <taxon>Panicodae</taxon>
        <taxon>Paniceae</taxon>
        <taxon>Anthephorinae</taxon>
        <taxon>Digitaria</taxon>
    </lineage>
</organism>
<reference evidence="3" key="1">
    <citation type="submission" date="2020-07" db="EMBL/GenBank/DDBJ databases">
        <title>Genome sequence and genetic diversity analysis of an under-domesticated orphan crop, white fonio (Digitaria exilis).</title>
        <authorList>
            <person name="Bennetzen J.L."/>
            <person name="Chen S."/>
            <person name="Ma X."/>
            <person name="Wang X."/>
            <person name="Yssel A.E.J."/>
            <person name="Chaluvadi S.R."/>
            <person name="Johnson M."/>
            <person name="Gangashetty P."/>
            <person name="Hamidou F."/>
            <person name="Sanogo M.D."/>
            <person name="Zwaenepoel A."/>
            <person name="Wallace J."/>
            <person name="Van De Peer Y."/>
            <person name="Van Deynze A."/>
        </authorList>
    </citation>
    <scope>NUCLEOTIDE SEQUENCE</scope>
    <source>
        <tissue evidence="3">Leaves</tissue>
    </source>
</reference>
<accession>A0A835EV06</accession>
<comment type="caution">
    <text evidence="3">The sequence shown here is derived from an EMBL/GenBank/DDBJ whole genome shotgun (WGS) entry which is preliminary data.</text>
</comment>
<dbReference type="OrthoDB" id="651546at2759"/>